<feature type="compositionally biased region" description="Basic residues" evidence="1">
    <location>
        <begin position="1"/>
        <end position="11"/>
    </location>
</feature>
<dbReference type="EMBL" id="JAACJP010000009">
    <property type="protein sequence ID" value="KAF5382092.1"/>
    <property type="molecule type" value="Genomic_DNA"/>
</dbReference>
<feature type="compositionally biased region" description="Basic and acidic residues" evidence="1">
    <location>
        <begin position="441"/>
        <end position="469"/>
    </location>
</feature>
<evidence type="ECO:0000256" key="1">
    <source>
        <dbReference type="SAM" id="MobiDB-lite"/>
    </source>
</evidence>
<evidence type="ECO:0000313" key="4">
    <source>
        <dbReference type="Proteomes" id="UP000565441"/>
    </source>
</evidence>
<feature type="compositionally biased region" description="Pro residues" evidence="1">
    <location>
        <begin position="57"/>
        <end position="71"/>
    </location>
</feature>
<feature type="region of interest" description="Disordered" evidence="1">
    <location>
        <begin position="601"/>
        <end position="627"/>
    </location>
</feature>
<dbReference type="AlphaFoldDB" id="A0A8H5HEZ4"/>
<dbReference type="InterPro" id="IPR036691">
    <property type="entry name" value="Endo/exonu/phosph_ase_sf"/>
</dbReference>
<name>A0A8H5HEZ4_9AGAR</name>
<feature type="compositionally biased region" description="Polar residues" evidence="1">
    <location>
        <begin position="39"/>
        <end position="48"/>
    </location>
</feature>
<organism evidence="3 4">
    <name type="scientific">Tricholomella constricta</name>
    <dbReference type="NCBI Taxonomy" id="117010"/>
    <lineage>
        <taxon>Eukaryota</taxon>
        <taxon>Fungi</taxon>
        <taxon>Dikarya</taxon>
        <taxon>Basidiomycota</taxon>
        <taxon>Agaricomycotina</taxon>
        <taxon>Agaricomycetes</taxon>
        <taxon>Agaricomycetidae</taxon>
        <taxon>Agaricales</taxon>
        <taxon>Tricholomatineae</taxon>
        <taxon>Lyophyllaceae</taxon>
        <taxon>Tricholomella</taxon>
    </lineage>
</organism>
<feature type="region of interest" description="Disordered" evidence="1">
    <location>
        <begin position="781"/>
        <end position="800"/>
    </location>
</feature>
<dbReference type="Pfam" id="PF22669">
    <property type="entry name" value="Exo_endo_phos2"/>
    <property type="match status" value="2"/>
</dbReference>
<reference evidence="3 4" key="1">
    <citation type="journal article" date="2020" name="ISME J.">
        <title>Uncovering the hidden diversity of litter-decomposition mechanisms in mushroom-forming fungi.</title>
        <authorList>
            <person name="Floudas D."/>
            <person name="Bentzer J."/>
            <person name="Ahren D."/>
            <person name="Johansson T."/>
            <person name="Persson P."/>
            <person name="Tunlid A."/>
        </authorList>
    </citation>
    <scope>NUCLEOTIDE SEQUENCE [LARGE SCALE GENOMIC DNA]</scope>
    <source>
        <strain evidence="3 4">CBS 661.87</strain>
    </source>
</reference>
<keyword evidence="4" id="KW-1185">Reference proteome</keyword>
<feature type="region of interest" description="Disordered" evidence="1">
    <location>
        <begin position="689"/>
        <end position="775"/>
    </location>
</feature>
<sequence>MSTNTKYHRPRAATLAGQDQRPAQQTAVFSRLQGLFPPATSQPSTTPMTPRAVPEKALPPPPPPKPSPPPRKAFKVRILTWNMHDSVPKGDLEELLGKVPLWSSTNSHSSRSIPNFALEADHPYHLVVVAGQECPSLSGIPMGLGAGFKLIDKDRDKEKDRDKDREKARERDWEYDKPRSKHRDKDKDEASRTFKNAGESPHEGPSGWTSMIEDWLCQGSGSGVRTASPTVADVSFPKPLTSRQSSKEPRKGPYQLLIKERMMGIYLAVYIHREMRPLVRGTSRSAVTAGLIGGRVGNKGGVGITINLDGTTFLFLNAHLAAHEGKVNHRLSNLAKIKAELSVDDFLSNDDPRVMAEDLTDKFDYTFICGDLNFRLDISRLHADWLVSRKEYAQALAFDQLTNLMQSGQAFVGFKEATINFPPTFKYDVLRTLKHAKRRGSKLDRWKRPDERSHRLTEVEEKELEQLEKEEAEEEAEGEEGASMASSIWTSGHSRAGTDRDVEEDEFYTSPSSQTMVTSASKVSLAIHAAHRAKAKWLALLPSKNKSQHAKVNDTRRKSHITHSSVDVTSNGLLTPVLAPEGAVSVDQIDRTRLRPPPMILVNTTKSSLPSDEDDETDDKGVYDSSHKKRVPSWCDRILWKTTVEPEPEPEEEILEPQSRPRTRINQFFVNAFRPLSARVRRDSLASLATSMTSHSTEDSHTPSSSPPESNVLDDRAPFSRFVQPSGAPSSLSQVKSNEHRSPVRNYTHPELGLRRTTSANSPTPSGPTSHDNHPIRRATASAATPTPTAQHVSPPYTPASIPSSRWRFLPSFFSHASTQSSISLEPLASGDVAPTPPPRKGDVVCLSYDTLDDRGMRRLEGRSDHRPVIGSYAIYI</sequence>
<feature type="compositionally biased region" description="Low complexity" evidence="1">
    <location>
        <begin position="781"/>
        <end position="790"/>
    </location>
</feature>
<dbReference type="SUPFAM" id="SSF56219">
    <property type="entry name" value="DNase I-like"/>
    <property type="match status" value="1"/>
</dbReference>
<feature type="region of interest" description="Disordered" evidence="1">
    <location>
        <begin position="441"/>
        <end position="515"/>
    </location>
</feature>
<dbReference type="Proteomes" id="UP000565441">
    <property type="component" value="Unassembled WGS sequence"/>
</dbReference>
<dbReference type="Gene3D" id="3.60.10.10">
    <property type="entry name" value="Endonuclease/exonuclease/phosphatase"/>
    <property type="match status" value="2"/>
</dbReference>
<evidence type="ECO:0000313" key="3">
    <source>
        <dbReference type="EMBL" id="KAF5382092.1"/>
    </source>
</evidence>
<dbReference type="PANTHER" id="PTHR11200">
    <property type="entry name" value="INOSITOL 5-PHOSPHATASE"/>
    <property type="match status" value="1"/>
</dbReference>
<proteinExistence type="predicted"/>
<dbReference type="GO" id="GO:0046856">
    <property type="term" value="P:phosphatidylinositol dephosphorylation"/>
    <property type="evidence" value="ECO:0007669"/>
    <property type="project" value="InterPro"/>
</dbReference>
<accession>A0A8H5HEZ4</accession>
<dbReference type="GO" id="GO:0004439">
    <property type="term" value="F:phosphatidylinositol-4,5-bisphosphate 5-phosphatase activity"/>
    <property type="evidence" value="ECO:0007669"/>
    <property type="project" value="TreeGrafter"/>
</dbReference>
<feature type="domain" description="Inositol polyphosphate-related phosphatase" evidence="2">
    <location>
        <begin position="192"/>
        <end position="465"/>
    </location>
</feature>
<feature type="region of interest" description="Disordered" evidence="1">
    <location>
        <begin position="1"/>
        <end position="72"/>
    </location>
</feature>
<feature type="compositionally biased region" description="Acidic residues" evidence="1">
    <location>
        <begin position="470"/>
        <end position="480"/>
    </location>
</feature>
<protein>
    <recommendedName>
        <fullName evidence="2">Inositol polyphosphate-related phosphatase domain-containing protein</fullName>
    </recommendedName>
</protein>
<dbReference type="PANTHER" id="PTHR11200:SF275">
    <property type="entry name" value="LD06095P"/>
    <property type="match status" value="1"/>
</dbReference>
<dbReference type="SMART" id="SM00128">
    <property type="entry name" value="IPPc"/>
    <property type="match status" value="1"/>
</dbReference>
<feature type="region of interest" description="Disordered" evidence="1">
    <location>
        <begin position="155"/>
        <end position="252"/>
    </location>
</feature>
<dbReference type="OrthoDB" id="405996at2759"/>
<feature type="compositionally biased region" description="Polar residues" evidence="1">
    <location>
        <begin position="756"/>
        <end position="770"/>
    </location>
</feature>
<feature type="compositionally biased region" description="Polar residues" evidence="1">
    <location>
        <begin position="484"/>
        <end position="493"/>
    </location>
</feature>
<feature type="compositionally biased region" description="Polar residues" evidence="1">
    <location>
        <begin position="727"/>
        <end position="736"/>
    </location>
</feature>
<evidence type="ECO:0000259" key="2">
    <source>
        <dbReference type="SMART" id="SM00128"/>
    </source>
</evidence>
<gene>
    <name evidence="3" type="ORF">D9615_004213</name>
</gene>
<feature type="compositionally biased region" description="Basic and acidic residues" evidence="1">
    <location>
        <begin position="155"/>
        <end position="192"/>
    </location>
</feature>
<dbReference type="InterPro" id="IPR000300">
    <property type="entry name" value="IPPc"/>
</dbReference>
<feature type="region of interest" description="Disordered" evidence="1">
    <location>
        <begin position="541"/>
        <end position="564"/>
    </location>
</feature>
<dbReference type="InterPro" id="IPR046985">
    <property type="entry name" value="IP5"/>
</dbReference>
<comment type="caution">
    <text evidence="3">The sequence shown here is derived from an EMBL/GenBank/DDBJ whole genome shotgun (WGS) entry which is preliminary data.</text>
</comment>